<comment type="caution">
    <text evidence="1">The sequence shown here is derived from an EMBL/GenBank/DDBJ whole genome shotgun (WGS) entry which is preliminary data.</text>
</comment>
<evidence type="ECO:0000313" key="1">
    <source>
        <dbReference type="EMBL" id="KAK3610668.1"/>
    </source>
</evidence>
<organism evidence="1 2">
    <name type="scientific">Potamilus streckersoni</name>
    <dbReference type="NCBI Taxonomy" id="2493646"/>
    <lineage>
        <taxon>Eukaryota</taxon>
        <taxon>Metazoa</taxon>
        <taxon>Spiralia</taxon>
        <taxon>Lophotrochozoa</taxon>
        <taxon>Mollusca</taxon>
        <taxon>Bivalvia</taxon>
        <taxon>Autobranchia</taxon>
        <taxon>Heteroconchia</taxon>
        <taxon>Palaeoheterodonta</taxon>
        <taxon>Unionida</taxon>
        <taxon>Unionoidea</taxon>
        <taxon>Unionidae</taxon>
        <taxon>Ambleminae</taxon>
        <taxon>Lampsilini</taxon>
        <taxon>Potamilus</taxon>
    </lineage>
</organism>
<dbReference type="Proteomes" id="UP001195483">
    <property type="component" value="Unassembled WGS sequence"/>
</dbReference>
<name>A0AAE0TIM1_9BIVA</name>
<reference evidence="1" key="1">
    <citation type="journal article" date="2021" name="Genome Biol. Evol.">
        <title>A High-Quality Reference Genome for a Parasitic Bivalve with Doubly Uniparental Inheritance (Bivalvia: Unionida).</title>
        <authorList>
            <person name="Smith C.H."/>
        </authorList>
    </citation>
    <scope>NUCLEOTIDE SEQUENCE</scope>
    <source>
        <strain evidence="1">CHS0354</strain>
    </source>
</reference>
<sequence>MEFLCHLRADLFLSSPLNAVVTVPWTHDKKDTGLYPTIGEDWVCILPLERTGSVSYNWNGLGLYPTIGTNWVCILQLERTGSVSYNWNRLGLYPTIGTDWVCILPLERTGSVSYHWRRLGLYPTIGTDWVCILPLEKAGSVSYNWNGLGLYPTIGEDWISNGQINFCTHVQNTLFHPNDYEIVLFLPCGHDTVQNVACDFDFGDGNITRYKWDVVTVLSTLTITHRYRHLGRYDVRVTCSPAFSERYSVLMDNPINELCSDPPTMIYYPPAKYPMNFWTPLNHIPIFNMSCMYRMGDDIDLSVHYKMHSSNLVIENALFNYNYLTLGPHNISVSCGTFDSSITVNKSVYVENRCFSTNGVFDRLYSQISSPLVLSTAIQYQASSRVNVYCNSSFPEYKWTLEIQENGFFQRINILSPIYRDLILPENFISPAFYRITCRMTFDESKDEYFEESTYVRFVSPPSRYQDSFSKIR</sequence>
<evidence type="ECO:0000313" key="2">
    <source>
        <dbReference type="Proteomes" id="UP001195483"/>
    </source>
</evidence>
<protein>
    <recommendedName>
        <fullName evidence="3">PKD domain-containing protein</fullName>
    </recommendedName>
</protein>
<dbReference type="EMBL" id="JAEAOA010001692">
    <property type="protein sequence ID" value="KAK3610668.1"/>
    <property type="molecule type" value="Genomic_DNA"/>
</dbReference>
<keyword evidence="2" id="KW-1185">Reference proteome</keyword>
<reference evidence="1" key="3">
    <citation type="submission" date="2023-05" db="EMBL/GenBank/DDBJ databases">
        <authorList>
            <person name="Smith C.H."/>
        </authorList>
    </citation>
    <scope>NUCLEOTIDE SEQUENCE</scope>
    <source>
        <strain evidence="1">CHS0354</strain>
        <tissue evidence="1">Mantle</tissue>
    </source>
</reference>
<dbReference type="InterPro" id="IPR035986">
    <property type="entry name" value="PKD_dom_sf"/>
</dbReference>
<dbReference type="SUPFAM" id="SSF49299">
    <property type="entry name" value="PKD domain"/>
    <property type="match status" value="1"/>
</dbReference>
<proteinExistence type="predicted"/>
<evidence type="ECO:0008006" key="3">
    <source>
        <dbReference type="Google" id="ProtNLM"/>
    </source>
</evidence>
<gene>
    <name evidence="1" type="ORF">CHS0354_028053</name>
</gene>
<accession>A0AAE0TIM1</accession>
<dbReference type="CDD" id="cd00146">
    <property type="entry name" value="PKD"/>
    <property type="match status" value="1"/>
</dbReference>
<dbReference type="AlphaFoldDB" id="A0AAE0TIM1"/>
<reference evidence="1" key="2">
    <citation type="journal article" date="2021" name="Genome Biol. Evol.">
        <title>Developing a high-quality reference genome for a parasitic bivalve with doubly uniparental inheritance (Bivalvia: Unionida).</title>
        <authorList>
            <person name="Smith C.H."/>
        </authorList>
    </citation>
    <scope>NUCLEOTIDE SEQUENCE</scope>
    <source>
        <strain evidence="1">CHS0354</strain>
        <tissue evidence="1">Mantle</tissue>
    </source>
</reference>